<dbReference type="PANTHER" id="PTHR35007">
    <property type="entry name" value="INTEGRAL MEMBRANE PROTEIN-RELATED"/>
    <property type="match status" value="1"/>
</dbReference>
<feature type="transmembrane region" description="Helical" evidence="6">
    <location>
        <begin position="111"/>
        <end position="131"/>
    </location>
</feature>
<keyword evidence="2" id="KW-1003">Cell membrane</keyword>
<gene>
    <name evidence="8" type="ORF">GCM10025778_18700</name>
</gene>
<accession>A0ABP9TNQ3</accession>
<feature type="transmembrane region" description="Helical" evidence="6">
    <location>
        <begin position="137"/>
        <end position="158"/>
    </location>
</feature>
<feature type="domain" description="Type II secretion system protein GspF" evidence="7">
    <location>
        <begin position="177"/>
        <end position="302"/>
    </location>
</feature>
<evidence type="ECO:0000256" key="4">
    <source>
        <dbReference type="ARBA" id="ARBA00022989"/>
    </source>
</evidence>
<keyword evidence="4 6" id="KW-1133">Transmembrane helix</keyword>
<evidence type="ECO:0000256" key="3">
    <source>
        <dbReference type="ARBA" id="ARBA00022692"/>
    </source>
</evidence>
<evidence type="ECO:0000259" key="7">
    <source>
        <dbReference type="Pfam" id="PF00482"/>
    </source>
</evidence>
<sequence>MSSTMILSLALGMTMGCGLWLVLVRIPAMRPVTFSQRVAPHLRAGRGGSRMLADPLAGQTPFGPLGRIVGPLLADVARMSQRLNPSNEAMIRRLDRAGLRISVLDFRAQQLLWSAGLTLAGAAVLGANLVAGRFNPMFAFLVLVFCSVGGYLMRDWYLGEQTSRRSKRILNQFPTIAELMALAVSAGESTVGAIERVARTSKGALSEEFGLTLAYVRSGSTLAEALTEMADRIQLTAMTRFVDAITVATDRGTPIAAVMRAQAQDVRDAAKRELMETAGKKEIGMMVPIVFGILPLTIVFAVFPGLALIDMNY</sequence>
<name>A0ABP9TNQ3_9MICC</name>
<dbReference type="EMBL" id="BAABLK010000028">
    <property type="protein sequence ID" value="GAA5227337.1"/>
    <property type="molecule type" value="Genomic_DNA"/>
</dbReference>
<keyword evidence="3 6" id="KW-0812">Transmembrane</keyword>
<evidence type="ECO:0000256" key="1">
    <source>
        <dbReference type="ARBA" id="ARBA00004651"/>
    </source>
</evidence>
<evidence type="ECO:0000313" key="8">
    <source>
        <dbReference type="EMBL" id="GAA5227337.1"/>
    </source>
</evidence>
<feature type="transmembrane region" description="Helical" evidence="6">
    <location>
        <begin position="285"/>
        <end position="309"/>
    </location>
</feature>
<evidence type="ECO:0000256" key="2">
    <source>
        <dbReference type="ARBA" id="ARBA00022475"/>
    </source>
</evidence>
<evidence type="ECO:0000313" key="9">
    <source>
        <dbReference type="Proteomes" id="UP001501257"/>
    </source>
</evidence>
<dbReference type="PANTHER" id="PTHR35007:SF4">
    <property type="entry name" value="CONSERVED TRANSMEMBRANE PROTEIN-RELATED"/>
    <property type="match status" value="1"/>
</dbReference>
<dbReference type="Pfam" id="PF00482">
    <property type="entry name" value="T2SSF"/>
    <property type="match status" value="1"/>
</dbReference>
<dbReference type="RefSeq" id="WP_345467801.1">
    <property type="nucleotide sequence ID" value="NZ_BAABLK010000028.1"/>
</dbReference>
<keyword evidence="5 6" id="KW-0472">Membrane</keyword>
<keyword evidence="9" id="KW-1185">Reference proteome</keyword>
<protein>
    <submittedName>
        <fullName evidence="8">Type II secretion system F family protein</fullName>
    </submittedName>
</protein>
<evidence type="ECO:0000256" key="5">
    <source>
        <dbReference type="ARBA" id="ARBA00023136"/>
    </source>
</evidence>
<feature type="transmembrane region" description="Helical" evidence="6">
    <location>
        <begin position="6"/>
        <end position="28"/>
    </location>
</feature>
<reference evidence="9" key="1">
    <citation type="journal article" date="2019" name="Int. J. Syst. Evol. Microbiol.">
        <title>The Global Catalogue of Microorganisms (GCM) 10K type strain sequencing project: providing services to taxonomists for standard genome sequencing and annotation.</title>
        <authorList>
            <consortium name="The Broad Institute Genomics Platform"/>
            <consortium name="The Broad Institute Genome Sequencing Center for Infectious Disease"/>
            <person name="Wu L."/>
            <person name="Ma J."/>
        </authorList>
    </citation>
    <scope>NUCLEOTIDE SEQUENCE [LARGE SCALE GENOMIC DNA]</scope>
    <source>
        <strain evidence="9">JCM 18952</strain>
    </source>
</reference>
<comment type="caution">
    <text evidence="8">The sequence shown here is derived from an EMBL/GenBank/DDBJ whole genome shotgun (WGS) entry which is preliminary data.</text>
</comment>
<comment type="subcellular location">
    <subcellularLocation>
        <location evidence="1">Cell membrane</location>
        <topology evidence="1">Multi-pass membrane protein</topology>
    </subcellularLocation>
</comment>
<organism evidence="8 9">
    <name type="scientific">Paeniglutamicibacter antarcticus</name>
    <dbReference type="NCBI Taxonomy" id="494023"/>
    <lineage>
        <taxon>Bacteria</taxon>
        <taxon>Bacillati</taxon>
        <taxon>Actinomycetota</taxon>
        <taxon>Actinomycetes</taxon>
        <taxon>Micrococcales</taxon>
        <taxon>Micrococcaceae</taxon>
        <taxon>Paeniglutamicibacter</taxon>
    </lineage>
</organism>
<evidence type="ECO:0000256" key="6">
    <source>
        <dbReference type="SAM" id="Phobius"/>
    </source>
</evidence>
<dbReference type="Proteomes" id="UP001501257">
    <property type="component" value="Unassembled WGS sequence"/>
</dbReference>
<proteinExistence type="predicted"/>
<dbReference type="InterPro" id="IPR018076">
    <property type="entry name" value="T2SS_GspF_dom"/>
</dbReference>